<dbReference type="GO" id="GO:0043565">
    <property type="term" value="F:sequence-specific DNA binding"/>
    <property type="evidence" value="ECO:0007669"/>
    <property type="project" value="InterPro"/>
</dbReference>
<dbReference type="OrthoDB" id="241790at2"/>
<accession>A0A372GQF8</accession>
<evidence type="ECO:0000256" key="3">
    <source>
        <dbReference type="ARBA" id="ARBA00023163"/>
    </source>
</evidence>
<dbReference type="Gene3D" id="1.10.10.60">
    <property type="entry name" value="Homeodomain-like"/>
    <property type="match status" value="2"/>
</dbReference>
<keyword evidence="3" id="KW-0804">Transcription</keyword>
<dbReference type="PRINTS" id="PR00032">
    <property type="entry name" value="HTHARAC"/>
</dbReference>
<evidence type="ECO:0000256" key="1">
    <source>
        <dbReference type="ARBA" id="ARBA00023015"/>
    </source>
</evidence>
<dbReference type="InterPro" id="IPR018060">
    <property type="entry name" value="HTH_AraC"/>
</dbReference>
<name>A0A372GQF8_9ACTN</name>
<dbReference type="InterPro" id="IPR050204">
    <property type="entry name" value="AraC_XylS_family_regulators"/>
</dbReference>
<dbReference type="GO" id="GO:0003700">
    <property type="term" value="F:DNA-binding transcription factor activity"/>
    <property type="evidence" value="ECO:0007669"/>
    <property type="project" value="InterPro"/>
</dbReference>
<comment type="caution">
    <text evidence="5">The sequence shown here is derived from an EMBL/GenBank/DDBJ whole genome shotgun (WGS) entry which is preliminary data.</text>
</comment>
<keyword evidence="6" id="KW-1185">Reference proteome</keyword>
<dbReference type="AlphaFoldDB" id="A0A372GQF8"/>
<dbReference type="InterPro" id="IPR011051">
    <property type="entry name" value="RmlC_Cupin_sf"/>
</dbReference>
<dbReference type="InterPro" id="IPR020449">
    <property type="entry name" value="Tscrpt_reg_AraC-type_HTH"/>
</dbReference>
<dbReference type="Pfam" id="PF12833">
    <property type="entry name" value="HTH_18"/>
    <property type="match status" value="1"/>
</dbReference>
<organism evidence="5 6">
    <name type="scientific">Actinomadura spongiicola</name>
    <dbReference type="NCBI Taxonomy" id="2303421"/>
    <lineage>
        <taxon>Bacteria</taxon>
        <taxon>Bacillati</taxon>
        <taxon>Actinomycetota</taxon>
        <taxon>Actinomycetes</taxon>
        <taxon>Streptosporangiales</taxon>
        <taxon>Thermomonosporaceae</taxon>
        <taxon>Actinomadura</taxon>
    </lineage>
</organism>
<evidence type="ECO:0000313" key="6">
    <source>
        <dbReference type="Proteomes" id="UP000262882"/>
    </source>
</evidence>
<dbReference type="Pfam" id="PF12852">
    <property type="entry name" value="Cupin_6"/>
    <property type="match status" value="1"/>
</dbReference>
<dbReference type="InterPro" id="IPR009057">
    <property type="entry name" value="Homeodomain-like_sf"/>
</dbReference>
<dbReference type="RefSeq" id="WP_117398019.1">
    <property type="nucleotide sequence ID" value="NZ_QVNQ01000001.1"/>
</dbReference>
<proteinExistence type="predicted"/>
<reference evidence="5 6" key="1">
    <citation type="submission" date="2018-08" db="EMBL/GenBank/DDBJ databases">
        <title>Actinomadura spongicola sp. nov., isolated from marine sponge Leucetta chagosensis.</title>
        <authorList>
            <person name="Li L."/>
            <person name="Lin H.W."/>
        </authorList>
    </citation>
    <scope>NUCLEOTIDE SEQUENCE [LARGE SCALE GENOMIC DNA]</scope>
    <source>
        <strain evidence="5 6">LHW52907</strain>
    </source>
</reference>
<evidence type="ECO:0000256" key="2">
    <source>
        <dbReference type="ARBA" id="ARBA00023125"/>
    </source>
</evidence>
<dbReference type="SUPFAM" id="SSF51182">
    <property type="entry name" value="RmlC-like cupins"/>
    <property type="match status" value="1"/>
</dbReference>
<dbReference type="EMBL" id="QVNQ01000001">
    <property type="protein sequence ID" value="RFS87575.1"/>
    <property type="molecule type" value="Genomic_DNA"/>
</dbReference>
<dbReference type="PANTHER" id="PTHR46796">
    <property type="entry name" value="HTH-TYPE TRANSCRIPTIONAL ACTIVATOR RHAS-RELATED"/>
    <property type="match status" value="1"/>
</dbReference>
<dbReference type="SMART" id="SM00342">
    <property type="entry name" value="HTH_ARAC"/>
    <property type="match status" value="1"/>
</dbReference>
<evidence type="ECO:0000313" key="5">
    <source>
        <dbReference type="EMBL" id="RFS87575.1"/>
    </source>
</evidence>
<dbReference type="InterPro" id="IPR032783">
    <property type="entry name" value="AraC_lig"/>
</dbReference>
<sequence>MDVLADILTAMRVGTPVAAHTEAHAPWGLRFDHTTGAGFHVVLQGSCWLTPLPGDTAQFAPLELGPGDVVLLGSGAKHAITSTPGTPLTDFSPVRNPTASPLGRMVLPGPGARSTIVCGAYRLRRHRPHPLLRDLPDVVHLSALPGRHHGLRAMVELLGDELESPSPGAAAVTPSLVDALLVYMLRAWLRDTPDGWSAAFADPATARALAAMHAEPARPWTVEQLGFIAGLSRAAFARRFTTFVGEPPLTYLTRWRMTIAARLLRDTDKSLEQIAGAIGYGSAFAFAKAFRREYATTPGEYRIATRTGITQPASL</sequence>
<dbReference type="Proteomes" id="UP000262882">
    <property type="component" value="Unassembled WGS sequence"/>
</dbReference>
<dbReference type="PANTHER" id="PTHR46796:SF7">
    <property type="entry name" value="ARAC FAMILY TRANSCRIPTIONAL REGULATOR"/>
    <property type="match status" value="1"/>
</dbReference>
<feature type="domain" description="HTH araC/xylS-type" evidence="4">
    <location>
        <begin position="206"/>
        <end position="304"/>
    </location>
</feature>
<keyword evidence="1" id="KW-0805">Transcription regulation</keyword>
<protein>
    <submittedName>
        <fullName evidence="5">AraC family transcriptional regulator</fullName>
    </submittedName>
</protein>
<evidence type="ECO:0000259" key="4">
    <source>
        <dbReference type="PROSITE" id="PS01124"/>
    </source>
</evidence>
<dbReference type="PROSITE" id="PS01124">
    <property type="entry name" value="HTH_ARAC_FAMILY_2"/>
    <property type="match status" value="1"/>
</dbReference>
<keyword evidence="2" id="KW-0238">DNA-binding</keyword>
<gene>
    <name evidence="5" type="ORF">D0T12_02905</name>
</gene>
<dbReference type="SUPFAM" id="SSF46689">
    <property type="entry name" value="Homeodomain-like"/>
    <property type="match status" value="2"/>
</dbReference>